<accession>A0A6J2YWH4</accession>
<dbReference type="GeneID" id="115891253"/>
<comment type="subcellular location">
    <subcellularLocation>
        <location evidence="1">Membrane</location>
        <topology evidence="1">Multi-pass membrane protein</topology>
    </subcellularLocation>
</comment>
<comment type="cofactor">
    <cofactor evidence="12">
        <name>Fe(2+)</name>
        <dbReference type="ChEBI" id="CHEBI:29033"/>
    </cofactor>
</comment>
<evidence type="ECO:0000256" key="7">
    <source>
        <dbReference type="ARBA" id="ARBA00023002"/>
    </source>
</evidence>
<evidence type="ECO:0000256" key="8">
    <source>
        <dbReference type="ARBA" id="ARBA00023004"/>
    </source>
</evidence>
<protein>
    <submittedName>
        <fullName evidence="16 17">Acyl-CoA desaturase-like</fullName>
    </submittedName>
</protein>
<evidence type="ECO:0000256" key="9">
    <source>
        <dbReference type="ARBA" id="ARBA00023098"/>
    </source>
</evidence>
<comment type="domain">
    <text evidence="12">The histidine box domains are involved in binding the catalytic metal ions.</text>
</comment>
<keyword evidence="11 12" id="KW-0275">Fatty acid biosynthesis</keyword>
<evidence type="ECO:0000256" key="11">
    <source>
        <dbReference type="ARBA" id="ARBA00023160"/>
    </source>
</evidence>
<evidence type="ECO:0000313" key="16">
    <source>
        <dbReference type="RefSeq" id="XP_030767540.1"/>
    </source>
</evidence>
<dbReference type="GO" id="GO:0004768">
    <property type="term" value="F:stearoyl-CoA 9-desaturase activity"/>
    <property type="evidence" value="ECO:0007669"/>
    <property type="project" value="TreeGrafter"/>
</dbReference>
<evidence type="ECO:0000256" key="13">
    <source>
        <dbReference type="SAM" id="Phobius"/>
    </source>
</evidence>
<evidence type="ECO:0000256" key="6">
    <source>
        <dbReference type="ARBA" id="ARBA00022989"/>
    </source>
</evidence>
<dbReference type="InterPro" id="IPR005804">
    <property type="entry name" value="FA_desaturase_dom"/>
</dbReference>
<dbReference type="CDD" id="cd03505">
    <property type="entry name" value="Delta9-FADS-like"/>
    <property type="match status" value="1"/>
</dbReference>
<evidence type="ECO:0000313" key="17">
    <source>
        <dbReference type="RefSeq" id="XP_030767541.1"/>
    </source>
</evidence>
<keyword evidence="6 13" id="KW-1133">Transmembrane helix</keyword>
<keyword evidence="3 12" id="KW-0444">Lipid biosynthesis</keyword>
<evidence type="ECO:0000256" key="3">
    <source>
        <dbReference type="ARBA" id="ARBA00022516"/>
    </source>
</evidence>
<dbReference type="KEGG" id="soy:115891253"/>
<dbReference type="InterPro" id="IPR015876">
    <property type="entry name" value="Acyl-CoA_DS"/>
</dbReference>
<keyword evidence="15" id="KW-1185">Reference proteome</keyword>
<dbReference type="RefSeq" id="XP_030767540.1">
    <property type="nucleotide sequence ID" value="XM_030911680.1"/>
</dbReference>
<dbReference type="Proteomes" id="UP000504635">
    <property type="component" value="Unplaced"/>
</dbReference>
<keyword evidence="9" id="KW-0443">Lipid metabolism</keyword>
<sequence length="348" mass="40499">MPPNIIGNPEDLFHPAKTSIETVDSNYSNIYPHYNPNERIITKKRDREDKPTSKIVWRNVVIFSILHILSIYALFLLIVGYIKRSTMIYEYIYGTFTGLGITAGAHRLWSHRSYKAKLPLRIFLMLAQSAALQNNIYVWCRDHRVHHKFTETNADPHNASRGFFFSHIGWLLCRKHKDVIEKGKLIDMSDVLEDPVVQFQIKYYIPLIFIMAFGLPTTIVWYISGETFWICSLLNLFRYVLSLNATWLVNSAAHIWGMRPYERSIKPAENIYVSIFAYGEGWHNYHHVFPWDYKTAELGNYGFNFTTAFLDLMEKIGQATDLKTVPKHMIRKKVYRSGDGSWNANGTS</sequence>
<evidence type="ECO:0000256" key="10">
    <source>
        <dbReference type="ARBA" id="ARBA00023136"/>
    </source>
</evidence>
<name>A0A6J2YWH4_SITOR</name>
<feature type="domain" description="Fatty acid desaturase" evidence="14">
    <location>
        <begin position="91"/>
        <end position="290"/>
    </location>
</feature>
<comment type="similarity">
    <text evidence="2 12">Belongs to the fatty acid desaturase type 1 family.</text>
</comment>
<dbReference type="PANTHER" id="PTHR11351:SF31">
    <property type="entry name" value="DESATURASE 1, ISOFORM A-RELATED"/>
    <property type="match status" value="1"/>
</dbReference>
<evidence type="ECO:0000313" key="15">
    <source>
        <dbReference type="Proteomes" id="UP000504635"/>
    </source>
</evidence>
<keyword evidence="7 12" id="KW-0560">Oxidoreductase</keyword>
<dbReference type="RefSeq" id="XP_030767541.1">
    <property type="nucleotide sequence ID" value="XM_030911681.1"/>
</dbReference>
<dbReference type="PANTHER" id="PTHR11351">
    <property type="entry name" value="ACYL-COA DESATURASE"/>
    <property type="match status" value="1"/>
</dbReference>
<keyword evidence="4 12" id="KW-0812">Transmembrane</keyword>
<evidence type="ECO:0000256" key="12">
    <source>
        <dbReference type="RuleBase" id="RU000581"/>
    </source>
</evidence>
<evidence type="ECO:0000256" key="4">
    <source>
        <dbReference type="ARBA" id="ARBA00022692"/>
    </source>
</evidence>
<keyword evidence="5" id="KW-0276">Fatty acid metabolism</keyword>
<evidence type="ECO:0000256" key="2">
    <source>
        <dbReference type="ARBA" id="ARBA00009295"/>
    </source>
</evidence>
<feature type="transmembrane region" description="Helical" evidence="13">
    <location>
        <begin position="60"/>
        <end position="82"/>
    </location>
</feature>
<reference evidence="16 17" key="1">
    <citation type="submission" date="2025-04" db="UniProtKB">
        <authorList>
            <consortium name="RefSeq"/>
        </authorList>
    </citation>
    <scope>IDENTIFICATION</scope>
    <source>
        <tissue evidence="16 17">Gonads</tissue>
    </source>
</reference>
<evidence type="ECO:0000256" key="1">
    <source>
        <dbReference type="ARBA" id="ARBA00004141"/>
    </source>
</evidence>
<gene>
    <name evidence="16 17" type="primary">LOC115891253</name>
</gene>
<evidence type="ECO:0000256" key="5">
    <source>
        <dbReference type="ARBA" id="ARBA00022832"/>
    </source>
</evidence>
<feature type="transmembrane region" description="Helical" evidence="13">
    <location>
        <begin position="236"/>
        <end position="256"/>
    </location>
</feature>
<feature type="transmembrane region" description="Helical" evidence="13">
    <location>
        <begin position="203"/>
        <end position="224"/>
    </location>
</feature>
<evidence type="ECO:0000259" key="14">
    <source>
        <dbReference type="Pfam" id="PF00487"/>
    </source>
</evidence>
<dbReference type="PRINTS" id="PR00075">
    <property type="entry name" value="FACDDSATRASE"/>
</dbReference>
<organism evidence="15 17">
    <name type="scientific">Sitophilus oryzae</name>
    <name type="common">Rice weevil</name>
    <name type="synonym">Curculio oryzae</name>
    <dbReference type="NCBI Taxonomy" id="7048"/>
    <lineage>
        <taxon>Eukaryota</taxon>
        <taxon>Metazoa</taxon>
        <taxon>Ecdysozoa</taxon>
        <taxon>Arthropoda</taxon>
        <taxon>Hexapoda</taxon>
        <taxon>Insecta</taxon>
        <taxon>Pterygota</taxon>
        <taxon>Neoptera</taxon>
        <taxon>Endopterygota</taxon>
        <taxon>Coleoptera</taxon>
        <taxon>Polyphaga</taxon>
        <taxon>Cucujiformia</taxon>
        <taxon>Curculionidae</taxon>
        <taxon>Dryophthorinae</taxon>
        <taxon>Sitophilus</taxon>
    </lineage>
</organism>
<dbReference type="GO" id="GO:0006636">
    <property type="term" value="P:unsaturated fatty acid biosynthetic process"/>
    <property type="evidence" value="ECO:0007669"/>
    <property type="project" value="TreeGrafter"/>
</dbReference>
<keyword evidence="8" id="KW-0408">Iron</keyword>
<proteinExistence type="inferred from homology"/>
<keyword evidence="10 13" id="KW-0472">Membrane</keyword>
<dbReference type="AlphaFoldDB" id="A0A6J2YWH4"/>
<feature type="transmembrane region" description="Helical" evidence="13">
    <location>
        <begin position="88"/>
        <end position="109"/>
    </location>
</feature>
<dbReference type="GO" id="GO:0005506">
    <property type="term" value="F:iron ion binding"/>
    <property type="evidence" value="ECO:0007669"/>
    <property type="project" value="TreeGrafter"/>
</dbReference>
<dbReference type="Pfam" id="PF00487">
    <property type="entry name" value="FA_desaturase"/>
    <property type="match status" value="1"/>
</dbReference>
<dbReference type="GO" id="GO:0005789">
    <property type="term" value="C:endoplasmic reticulum membrane"/>
    <property type="evidence" value="ECO:0007669"/>
    <property type="project" value="TreeGrafter"/>
</dbReference>
<dbReference type="OrthoDB" id="10260134at2759"/>